<organism evidence="2 3">
    <name type="scientific">Novosphingobium hassiacum</name>
    <dbReference type="NCBI Taxonomy" id="173676"/>
    <lineage>
        <taxon>Bacteria</taxon>
        <taxon>Pseudomonadati</taxon>
        <taxon>Pseudomonadota</taxon>
        <taxon>Alphaproteobacteria</taxon>
        <taxon>Sphingomonadales</taxon>
        <taxon>Sphingomonadaceae</taxon>
        <taxon>Novosphingobium</taxon>
    </lineage>
</organism>
<feature type="region of interest" description="Disordered" evidence="1">
    <location>
        <begin position="154"/>
        <end position="175"/>
    </location>
</feature>
<dbReference type="AlphaFoldDB" id="A0A7W6A1W8"/>
<name>A0A7W6A1W8_9SPHN</name>
<gene>
    <name evidence="2" type="ORF">GGQ88_003038</name>
</gene>
<feature type="compositionally biased region" description="Acidic residues" evidence="1">
    <location>
        <begin position="166"/>
        <end position="175"/>
    </location>
</feature>
<dbReference type="Proteomes" id="UP000562395">
    <property type="component" value="Unassembled WGS sequence"/>
</dbReference>
<accession>A0A7W6A1W8</accession>
<proteinExistence type="predicted"/>
<protein>
    <submittedName>
        <fullName evidence="2">Uncharacterized protein</fullName>
    </submittedName>
</protein>
<comment type="caution">
    <text evidence="2">The sequence shown here is derived from an EMBL/GenBank/DDBJ whole genome shotgun (WGS) entry which is preliminary data.</text>
</comment>
<dbReference type="EMBL" id="JACICY010000007">
    <property type="protein sequence ID" value="MBB3861750.1"/>
    <property type="molecule type" value="Genomic_DNA"/>
</dbReference>
<dbReference type="RefSeq" id="WP_183614247.1">
    <property type="nucleotide sequence ID" value="NZ_JACICY010000007.1"/>
</dbReference>
<evidence type="ECO:0000313" key="3">
    <source>
        <dbReference type="Proteomes" id="UP000562395"/>
    </source>
</evidence>
<evidence type="ECO:0000256" key="1">
    <source>
        <dbReference type="SAM" id="MobiDB-lite"/>
    </source>
</evidence>
<keyword evidence="3" id="KW-1185">Reference proteome</keyword>
<reference evidence="2 3" key="1">
    <citation type="submission" date="2020-08" db="EMBL/GenBank/DDBJ databases">
        <title>Genomic Encyclopedia of Type Strains, Phase IV (KMG-IV): sequencing the most valuable type-strain genomes for metagenomic binning, comparative biology and taxonomic classification.</title>
        <authorList>
            <person name="Goeker M."/>
        </authorList>
    </citation>
    <scope>NUCLEOTIDE SEQUENCE [LARGE SCALE GENOMIC DNA]</scope>
    <source>
        <strain evidence="2 3">DSM 14552</strain>
    </source>
</reference>
<evidence type="ECO:0000313" key="2">
    <source>
        <dbReference type="EMBL" id="MBB3861750.1"/>
    </source>
</evidence>
<sequence length="272" mass="29702">MSHPPKNLASNEIALFFETNQPLPAGQVGRLFEAIDHFAHDEGFLGSADILELRSVGTGTMWAIFAAVSEHGSNIAGMAGFGLALLLALKKPKGKVAERAAEIVVEHGVSRTMIITIEASETVLRDMMPLVKFLENREVARRPRLTLSGFEEDQLAAGSAGGTGAEESEPEDTDTAFESRIYRLGEIFIDEYGAEHQLSYVSADAPKIEGETNRSWRCYIDPYGPDRRMVAIIDPDKVLPNRNENPRFTVGVLGYPLVENGQVAAFRAVALN</sequence>